<dbReference type="CDD" id="cd18808">
    <property type="entry name" value="SF1_C_Upf1"/>
    <property type="match status" value="1"/>
</dbReference>
<dbReference type="PANTHER" id="PTHR10887">
    <property type="entry name" value="DNA2/NAM7 HELICASE FAMILY"/>
    <property type="match status" value="1"/>
</dbReference>
<evidence type="ECO:0000259" key="10">
    <source>
        <dbReference type="Pfam" id="PF13086"/>
    </source>
</evidence>
<evidence type="ECO:0000313" key="14">
    <source>
        <dbReference type="Proteomes" id="UP000011761"/>
    </source>
</evidence>
<dbReference type="GO" id="GO:0016604">
    <property type="term" value="C:nuclear body"/>
    <property type="evidence" value="ECO:0007669"/>
    <property type="project" value="TreeGrafter"/>
</dbReference>
<organism evidence="13 14">
    <name type="scientific">Baudoinia panamericana (strain UAMH 10762)</name>
    <name type="common">Angels' share fungus</name>
    <name type="synonym">Baudoinia compniacensis (strain UAMH 10762)</name>
    <dbReference type="NCBI Taxonomy" id="717646"/>
    <lineage>
        <taxon>Eukaryota</taxon>
        <taxon>Fungi</taxon>
        <taxon>Dikarya</taxon>
        <taxon>Ascomycota</taxon>
        <taxon>Pezizomycotina</taxon>
        <taxon>Dothideomycetes</taxon>
        <taxon>Dothideomycetidae</taxon>
        <taxon>Mycosphaerellales</taxon>
        <taxon>Teratosphaeriaceae</taxon>
        <taxon>Baudoinia</taxon>
    </lineage>
</organism>
<feature type="domain" description="DNA2/NAM7 helicase helicase" evidence="10">
    <location>
        <begin position="1273"/>
        <end position="1568"/>
    </location>
</feature>
<keyword evidence="4" id="KW-0378">Hydrolase</keyword>
<evidence type="ECO:0000256" key="1">
    <source>
        <dbReference type="ARBA" id="ARBA00004123"/>
    </source>
</evidence>
<dbReference type="CDD" id="cd18042">
    <property type="entry name" value="DEXXQc_SETX"/>
    <property type="match status" value="1"/>
</dbReference>
<dbReference type="GO" id="GO:0004386">
    <property type="term" value="F:helicase activity"/>
    <property type="evidence" value="ECO:0007669"/>
    <property type="project" value="UniProtKB-KW"/>
</dbReference>
<dbReference type="Pfam" id="PF23576">
    <property type="entry name" value="SEN1_barrel"/>
    <property type="match status" value="1"/>
</dbReference>
<dbReference type="Pfam" id="PF13086">
    <property type="entry name" value="AAA_11"/>
    <property type="match status" value="1"/>
</dbReference>
<feature type="compositionally biased region" description="Basic and acidic residues" evidence="8">
    <location>
        <begin position="916"/>
        <end position="926"/>
    </location>
</feature>
<evidence type="ECO:0000313" key="13">
    <source>
        <dbReference type="EMBL" id="EMC94826.1"/>
    </source>
</evidence>
<comment type="subcellular location">
    <subcellularLocation>
        <location evidence="1">Nucleus</location>
    </subcellularLocation>
</comment>
<gene>
    <name evidence="13" type="ORF">BAUCODRAFT_93353</name>
</gene>
<sequence>MAEIVQQIIAILDIDDSIHWFCPRSFEDQSGLYYDEDRLTVHLEERTKEKPERLAKIEEADKRRNEALNACTIFAFDGADAESWQRKLNAALTTQLQRCDICIREFHRSRSQLKASLEADYETETVQGFMQKFDSMNIMRIGKGLNVMTETLLDLPPEERTIGKAGEVGMYALFEALNCGPFLCDEGALRQYFDRPFGLVQSRKKLKLSSYAPGVVAFLFSNVEGRSSWAYRNFTSLKRPFTSTEFEHSVKPFLEGSASHVTMGSLEVDFLPTFWKAVRLIVSQLTTDVVTHHFRSIQPNLYTLSMDQWQLDANHFCDMIACYQMLLEKSPQDFWEAMGAISGQSVVEQIFKSPVLQHMIQASDKGQTVKLEDQFAWVLPFVRSIKPANLVMPARALFDQLLHICQRDAYSKYAQSVTWQVGLRAMLEAVNMVRQLGGGPVVVQLIEVISTDHLNILEEMEGIEKKHGDAALDETEDLCLKIVEATLAADVQCLAYSRSVLLKAKSVSDRTVMSGLGLWKAATRLVEPGEPWLAASILSALTGLLPQEKFTPRQVQAAPANAGAWNKAHEALLRCIQTALLDRIEAFTPDQLIGLYQEPKAARGLMSLLFSGETEISQATLSVFKTLSGEDNRRDTVMHLVKVFFSTTLESVANAQSAIAKAGVFAPAPIFLKLTRDVLSCLCDTQDGVLRTEKNRSDHFNEVELFWEMTWTALETIFRQTEPWSSLGYDKQMMQDFCRDTMDLADTSFNQYPILASTLRSAPGPRGSREIGKDLLKFPTKTFNNITKWLRLRDEYLIARAVGLTCKMLAELEKVGIEIDQKAAEYIEQVYISNEQNNKVRTKLTPNQKAELQQALEKHLHAAVSEEVNIVPKRRTLNDWATSGSDSGRSTPIPSAKLKAGTIDLEAWTSASRGTEALRRMQEKKGSAPPSQKPAPKRQVNSKEFLLKRKQEMAAAERRRAEALAKQKLGAGSGVAGLGDMGKDHSMKGQNVMISSDEEESEEDDMDDDLFGTKNKMKIQRPNVDPDGAVGLKPEVKKGPTRIQRTIRSVKDMRARLAPDLQPLHKVILKWDFFHDGDYPPGANTNVFERVKNSYSNPVSYREAFEPLLTLEAWQNMVKSREENTAKPYEVKIQNRSNVDHFLELSSIVSQQENRELQLNEGDIVLLSKAGKPSDDATSPHCLARICKIKRQKAQMEVVYQVMPGTSLAPSLVSQAQVYGQKIQSLTPLEREYGAMQGLQYYDLCTQIIKAAPSKRMNFSEKQIAAYQDVWNVNRAQSEAVNAALENEGFSLIQGPPGSGKTKTIIAIVGGLLSQSLGSATSGAKPITMPRMNGAHIGAGGSDAATKKLLVCAPSNAAVDELVMRLKEGVTTKGGRHHSVNVVRIGRSDAINSQVIDVTMDELVTKRLGGNSANNEATRAKNADLFKEHESVSAALRDLYQKRDSGAAQSQDSTVLENEIASVRRRKNELGVRIDNVKDQERNAGREAELSRKRAQQAVLDEAHVICATLSGSGHDMFQSLNIEFETVIIDEAAQCVEMSSLIPLKYGCIKCIMVGDPKQLPPTVFSKEAAKFQYEQSLFVRMQNNHPEQVHLLDTQYRMHPDISVFPSRTFYDGLLKDGTGMASLRQRPWHASAVLAPYRFFDVHGQHQSAPKGHSLVNIAEVEIAMALYERLISDFKGYEYNGRIGIITPYKSQLRMLRDRFSQRFGNTISDVVEFNTTDAFQGRESEIIIFSCVRASPAGGIGFLQDIRRMNVGLTRAKSSLWVLGNSDSLSRGQYWRKLVEDARARDAYITGDLIGMLR</sequence>
<dbReference type="GO" id="GO:0001147">
    <property type="term" value="F:transcription termination site sequence-specific DNA binding"/>
    <property type="evidence" value="ECO:0007669"/>
    <property type="project" value="TreeGrafter"/>
</dbReference>
<keyword evidence="5" id="KW-0347">Helicase</keyword>
<keyword evidence="7" id="KW-0539">Nucleus</keyword>
<keyword evidence="14" id="KW-1185">Reference proteome</keyword>
<dbReference type="Gene3D" id="3.40.50.300">
    <property type="entry name" value="P-loop containing nucleotide triphosphate hydrolases"/>
    <property type="match status" value="2"/>
</dbReference>
<dbReference type="EMBL" id="KB445558">
    <property type="protein sequence ID" value="EMC94826.1"/>
    <property type="molecule type" value="Genomic_DNA"/>
</dbReference>
<comment type="similarity">
    <text evidence="2">Belongs to the DNA2/NAM7 helicase family.</text>
</comment>
<dbReference type="InterPro" id="IPR024481">
    <property type="entry name" value="Helicase_Sen1_N"/>
</dbReference>
<evidence type="ECO:0000256" key="7">
    <source>
        <dbReference type="ARBA" id="ARBA00023242"/>
    </source>
</evidence>
<dbReference type="Pfam" id="PF13087">
    <property type="entry name" value="AAA_12"/>
    <property type="match status" value="1"/>
</dbReference>
<evidence type="ECO:0000256" key="2">
    <source>
        <dbReference type="ARBA" id="ARBA00007913"/>
    </source>
</evidence>
<evidence type="ECO:0000256" key="6">
    <source>
        <dbReference type="ARBA" id="ARBA00022840"/>
    </source>
</evidence>
<dbReference type="InterPro" id="IPR041677">
    <property type="entry name" value="DNA2/NAM7_AAA_11"/>
</dbReference>
<evidence type="ECO:0000259" key="9">
    <source>
        <dbReference type="Pfam" id="PF12726"/>
    </source>
</evidence>
<feature type="non-terminal residue" evidence="13">
    <location>
        <position position="1803"/>
    </location>
</feature>
<dbReference type="GO" id="GO:0016787">
    <property type="term" value="F:hydrolase activity"/>
    <property type="evidence" value="ECO:0007669"/>
    <property type="project" value="UniProtKB-KW"/>
</dbReference>
<reference evidence="13 14" key="1">
    <citation type="journal article" date="2012" name="PLoS Pathog.">
        <title>Diverse lifestyles and strategies of plant pathogenesis encoded in the genomes of eighteen Dothideomycetes fungi.</title>
        <authorList>
            <person name="Ohm R.A."/>
            <person name="Feau N."/>
            <person name="Henrissat B."/>
            <person name="Schoch C.L."/>
            <person name="Horwitz B.A."/>
            <person name="Barry K.W."/>
            <person name="Condon B.J."/>
            <person name="Copeland A.C."/>
            <person name="Dhillon B."/>
            <person name="Glaser F."/>
            <person name="Hesse C.N."/>
            <person name="Kosti I."/>
            <person name="LaButti K."/>
            <person name="Lindquist E.A."/>
            <person name="Lucas S."/>
            <person name="Salamov A.A."/>
            <person name="Bradshaw R.E."/>
            <person name="Ciuffetti L."/>
            <person name="Hamelin R.C."/>
            <person name="Kema G.H.J."/>
            <person name="Lawrence C."/>
            <person name="Scott J.A."/>
            <person name="Spatafora J.W."/>
            <person name="Turgeon B.G."/>
            <person name="de Wit P.J.G.M."/>
            <person name="Zhong S."/>
            <person name="Goodwin S.B."/>
            <person name="Grigoriev I.V."/>
        </authorList>
    </citation>
    <scope>NUCLEOTIDE SEQUENCE [LARGE SCALE GENOMIC DNA]</scope>
    <source>
        <strain evidence="13 14">UAMH 10762</strain>
    </source>
</reference>
<feature type="domain" description="Helicase SEN1 beta-barrel" evidence="12">
    <location>
        <begin position="1124"/>
        <end position="1223"/>
    </location>
</feature>
<keyword evidence="6" id="KW-0067">ATP-binding</keyword>
<dbReference type="InterPro" id="IPR041679">
    <property type="entry name" value="DNA2/NAM7-like_C"/>
</dbReference>
<dbReference type="GO" id="GO:0005694">
    <property type="term" value="C:chromosome"/>
    <property type="evidence" value="ECO:0007669"/>
    <property type="project" value="UniProtKB-ARBA"/>
</dbReference>
<feature type="region of interest" description="Disordered" evidence="8">
    <location>
        <begin position="910"/>
        <end position="944"/>
    </location>
</feature>
<dbReference type="eggNOG" id="KOG1801">
    <property type="taxonomic scope" value="Eukaryota"/>
</dbReference>
<evidence type="ECO:0000259" key="12">
    <source>
        <dbReference type="Pfam" id="PF23576"/>
    </source>
</evidence>
<evidence type="ECO:0000256" key="4">
    <source>
        <dbReference type="ARBA" id="ARBA00022801"/>
    </source>
</evidence>
<dbReference type="Proteomes" id="UP000011761">
    <property type="component" value="Unassembled WGS sequence"/>
</dbReference>
<evidence type="ECO:0008006" key="15">
    <source>
        <dbReference type="Google" id="ProtNLM"/>
    </source>
</evidence>
<dbReference type="InterPro" id="IPR056474">
    <property type="entry name" value="SEN1_barrel"/>
</dbReference>
<dbReference type="FunFam" id="3.40.50.300:FF:001152">
    <property type="entry name" value="tRNA-splicing endonuclease, putative"/>
    <property type="match status" value="1"/>
</dbReference>
<dbReference type="GeneID" id="19117474"/>
<evidence type="ECO:0000256" key="8">
    <source>
        <dbReference type="SAM" id="MobiDB-lite"/>
    </source>
</evidence>
<dbReference type="KEGG" id="bcom:BAUCODRAFT_93353"/>
<dbReference type="HOGENOM" id="CLU_000459_2_0_1"/>
<dbReference type="InterPro" id="IPR047187">
    <property type="entry name" value="SF1_C_Upf1"/>
</dbReference>
<dbReference type="InterPro" id="IPR027417">
    <property type="entry name" value="P-loop_NTPase"/>
</dbReference>
<dbReference type="OMA" id="GCIKCIM"/>
<dbReference type="GO" id="GO:0006369">
    <property type="term" value="P:termination of RNA polymerase II transcription"/>
    <property type="evidence" value="ECO:0007669"/>
    <property type="project" value="TreeGrafter"/>
</dbReference>
<dbReference type="PANTHER" id="PTHR10887:SF495">
    <property type="entry name" value="HELICASE SENATAXIN ISOFORM X1-RELATED"/>
    <property type="match status" value="1"/>
</dbReference>
<accession>M2ME22</accession>
<dbReference type="Pfam" id="PF12726">
    <property type="entry name" value="SEN1_N"/>
    <property type="match status" value="1"/>
</dbReference>
<name>M2ME22_BAUPA</name>
<evidence type="ECO:0000256" key="5">
    <source>
        <dbReference type="ARBA" id="ARBA00022806"/>
    </source>
</evidence>
<feature type="domain" description="DNA2/NAM7 helicase-like C-terminal" evidence="11">
    <location>
        <begin position="1575"/>
        <end position="1771"/>
    </location>
</feature>
<feature type="domain" description="Helicase Sen1 N-terminal" evidence="9">
    <location>
        <begin position="91"/>
        <end position="802"/>
    </location>
</feature>
<dbReference type="InterPro" id="IPR045055">
    <property type="entry name" value="DNA2/NAM7-like"/>
</dbReference>
<dbReference type="FunFam" id="3.40.50.300:FF:000326">
    <property type="entry name" value="P-loop containing nucleoside triphosphate hydrolase"/>
    <property type="match status" value="1"/>
</dbReference>
<dbReference type="SUPFAM" id="SSF52540">
    <property type="entry name" value="P-loop containing nucleoside triphosphate hydrolases"/>
    <property type="match status" value="1"/>
</dbReference>
<evidence type="ECO:0000259" key="11">
    <source>
        <dbReference type="Pfam" id="PF13087"/>
    </source>
</evidence>
<protein>
    <recommendedName>
        <fullName evidence="15">UvrD-like helicase ATP-binding domain-containing protein</fullName>
    </recommendedName>
</protein>
<dbReference type="RefSeq" id="XP_007678244.1">
    <property type="nucleotide sequence ID" value="XM_007680054.1"/>
</dbReference>
<keyword evidence="3" id="KW-0547">Nucleotide-binding</keyword>
<dbReference type="GO" id="GO:0005524">
    <property type="term" value="F:ATP binding"/>
    <property type="evidence" value="ECO:0007669"/>
    <property type="project" value="UniProtKB-KW"/>
</dbReference>
<evidence type="ECO:0000256" key="3">
    <source>
        <dbReference type="ARBA" id="ARBA00022741"/>
    </source>
</evidence>
<dbReference type="OrthoDB" id="6513042at2759"/>
<proteinExistence type="inferred from homology"/>
<dbReference type="STRING" id="717646.M2ME22"/>